<dbReference type="EMBL" id="LN907858">
    <property type="protein sequence ID" value="CUU38957.1"/>
    <property type="molecule type" value="Genomic_DNA"/>
</dbReference>
<organism evidence="4 5">
    <name type="scientific">Helicobacter typhlonius</name>
    <dbReference type="NCBI Taxonomy" id="76936"/>
    <lineage>
        <taxon>Bacteria</taxon>
        <taxon>Pseudomonadati</taxon>
        <taxon>Campylobacterota</taxon>
        <taxon>Epsilonproteobacteria</taxon>
        <taxon>Campylobacterales</taxon>
        <taxon>Helicobacteraceae</taxon>
        <taxon>Helicobacter</taxon>
    </lineage>
</organism>
<dbReference type="Proteomes" id="UP000064525">
    <property type="component" value="Chromosome I"/>
</dbReference>
<feature type="coiled-coil region" evidence="1">
    <location>
        <begin position="308"/>
        <end position="335"/>
    </location>
</feature>
<dbReference type="Pfam" id="PF18709">
    <property type="entry name" value="DLP_helical"/>
    <property type="match status" value="1"/>
</dbReference>
<keyword evidence="1" id="KW-0175">Coiled coil</keyword>
<dbReference type="PATRIC" id="fig|76936.10.peg.69"/>
<evidence type="ECO:0000313" key="5">
    <source>
        <dbReference type="Proteomes" id="UP000064525"/>
    </source>
</evidence>
<dbReference type="GeneID" id="78152346"/>
<feature type="domain" description="Dynamin-like helical" evidence="3">
    <location>
        <begin position="212"/>
        <end position="360"/>
    </location>
</feature>
<dbReference type="InterPro" id="IPR049678">
    <property type="entry name" value="LeoA-like"/>
</dbReference>
<protein>
    <submittedName>
        <fullName evidence="4">Uncharacterized protein</fullName>
    </submittedName>
</protein>
<evidence type="ECO:0000259" key="2">
    <source>
        <dbReference type="Pfam" id="PF00350"/>
    </source>
</evidence>
<proteinExistence type="predicted"/>
<dbReference type="KEGG" id="hty:BN2458_PEG0070"/>
<sequence length="366" mass="41940">MTNTIQSFKEQQSKALETCKNLLAFLEKGKEIEVFIDENLINKLLRTISEIDSKKLKVALVGGFSEGKTSIAAAWLERLDKSSMKISHEESSDMLAIYELGDDIELIDTPGLFGFKEKHSGANVEKYKDITRKYISEAHLLLYVMNAANPIKESHKDDLNWLFRTLNLLPRTIFVLSKFDEVVDIEEQDSYQEALKIKKESITKRLSDLIELSNKECETLSIVAVAANPLDKGFEHWQQNMQEFKALSHIESLQNATQEKIITNGGFELIVLESIKSIIADVIHKQLPLITDENENISQAKIRFIEGTKHLQSDMKRLEENISESRRSLRNFATNYFTDLILQLQGTSLKTFGEFFEREIEVRALF</sequence>
<name>A0A0S4PRR8_9HELI</name>
<dbReference type="InterPro" id="IPR040576">
    <property type="entry name" value="DLP_helical"/>
</dbReference>
<reference evidence="5" key="1">
    <citation type="submission" date="2015-11" db="EMBL/GenBank/DDBJ databases">
        <authorList>
            <person name="Anvar S.Y."/>
        </authorList>
    </citation>
    <scope>NUCLEOTIDE SEQUENCE [LARGE SCALE GENOMIC DNA]</scope>
</reference>
<gene>
    <name evidence="4" type="ORF">BN2458_PEG0070</name>
</gene>
<feature type="domain" description="Dynamin N-terminal" evidence="2">
    <location>
        <begin position="98"/>
        <end position="178"/>
    </location>
</feature>
<evidence type="ECO:0000256" key="1">
    <source>
        <dbReference type="SAM" id="Coils"/>
    </source>
</evidence>
<dbReference type="InterPro" id="IPR027417">
    <property type="entry name" value="P-loop_NTPase"/>
</dbReference>
<accession>A0A0S4PRR8</accession>
<dbReference type="InterPro" id="IPR045063">
    <property type="entry name" value="Dynamin_N"/>
</dbReference>
<dbReference type="Pfam" id="PF00350">
    <property type="entry name" value="Dynamin_N"/>
    <property type="match status" value="1"/>
</dbReference>
<dbReference type="SUPFAM" id="SSF52540">
    <property type="entry name" value="P-loop containing nucleoside triphosphate hydrolases"/>
    <property type="match status" value="1"/>
</dbReference>
<dbReference type="Gene3D" id="3.40.50.300">
    <property type="entry name" value="P-loop containing nucleotide triphosphate hydrolases"/>
    <property type="match status" value="1"/>
</dbReference>
<dbReference type="NCBIfam" id="NF041922">
    <property type="entry name" value="DLP_LeoA_gen"/>
    <property type="match status" value="1"/>
</dbReference>
<evidence type="ECO:0000259" key="3">
    <source>
        <dbReference type="Pfam" id="PF18709"/>
    </source>
</evidence>
<evidence type="ECO:0000313" key="4">
    <source>
        <dbReference type="EMBL" id="CUU38957.1"/>
    </source>
</evidence>
<dbReference type="RefSeq" id="WP_268902967.1">
    <property type="nucleotide sequence ID" value="NZ_CAMTKE010000015.1"/>
</dbReference>
<dbReference type="AlphaFoldDB" id="A0A0S4PRR8"/>